<protein>
    <submittedName>
        <fullName evidence="2">10903_t:CDS:1</fullName>
    </submittedName>
</protein>
<organism evidence="2 3">
    <name type="scientific">Paraglomus brasilianum</name>
    <dbReference type="NCBI Taxonomy" id="144538"/>
    <lineage>
        <taxon>Eukaryota</taxon>
        <taxon>Fungi</taxon>
        <taxon>Fungi incertae sedis</taxon>
        <taxon>Mucoromycota</taxon>
        <taxon>Glomeromycotina</taxon>
        <taxon>Glomeromycetes</taxon>
        <taxon>Paraglomerales</taxon>
        <taxon>Paraglomeraceae</taxon>
        <taxon>Paraglomus</taxon>
    </lineage>
</organism>
<evidence type="ECO:0000313" key="2">
    <source>
        <dbReference type="EMBL" id="CAG8545508.1"/>
    </source>
</evidence>
<dbReference type="AlphaFoldDB" id="A0A9N9AW16"/>
<keyword evidence="3" id="KW-1185">Reference proteome</keyword>
<name>A0A9N9AW16_9GLOM</name>
<evidence type="ECO:0000256" key="1">
    <source>
        <dbReference type="SAM" id="MobiDB-lite"/>
    </source>
</evidence>
<accession>A0A9N9AW16</accession>
<dbReference type="Proteomes" id="UP000789739">
    <property type="component" value="Unassembled WGS sequence"/>
</dbReference>
<reference evidence="2" key="1">
    <citation type="submission" date="2021-06" db="EMBL/GenBank/DDBJ databases">
        <authorList>
            <person name="Kallberg Y."/>
            <person name="Tangrot J."/>
            <person name="Rosling A."/>
        </authorList>
    </citation>
    <scope>NUCLEOTIDE SEQUENCE</scope>
    <source>
        <strain evidence="2">BR232B</strain>
    </source>
</reference>
<proteinExistence type="predicted"/>
<feature type="compositionally biased region" description="Polar residues" evidence="1">
    <location>
        <begin position="1"/>
        <end position="15"/>
    </location>
</feature>
<comment type="caution">
    <text evidence="2">The sequence shown here is derived from an EMBL/GenBank/DDBJ whole genome shotgun (WGS) entry which is preliminary data.</text>
</comment>
<dbReference type="EMBL" id="CAJVPI010000522">
    <property type="protein sequence ID" value="CAG8545508.1"/>
    <property type="molecule type" value="Genomic_DNA"/>
</dbReference>
<gene>
    <name evidence="2" type="ORF">PBRASI_LOCUS4813</name>
</gene>
<feature type="region of interest" description="Disordered" evidence="1">
    <location>
        <begin position="1"/>
        <end position="30"/>
    </location>
</feature>
<evidence type="ECO:0000313" key="3">
    <source>
        <dbReference type="Proteomes" id="UP000789739"/>
    </source>
</evidence>
<sequence length="168" mass="18697">MSEQSDYKNFTNGQPMFNPDSDYVNSRPLEMTSPDSNNIFSYPHSQQTFRFPSEMSSLNSNTFSYPPSQQAFGYQCQDYYCPSAAGFFDNGNTCMGGENGPLDTANNGNAENNVYLVNDYAVNYTSPERPVQTPFLFTFSNNAGTVPNTGYVVLVVQVDMDKIVSILQ</sequence>